<evidence type="ECO:0000313" key="1">
    <source>
        <dbReference type="EMBL" id="PRR85506.1"/>
    </source>
</evidence>
<dbReference type="Proteomes" id="UP000237798">
    <property type="component" value="Unassembled WGS sequence"/>
</dbReference>
<dbReference type="EMBL" id="PVXP01000015">
    <property type="protein sequence ID" value="PRR85506.1"/>
    <property type="molecule type" value="Genomic_DNA"/>
</dbReference>
<protein>
    <submittedName>
        <fullName evidence="1">Uncharacterized protein</fullName>
    </submittedName>
</protein>
<evidence type="ECO:0000313" key="2">
    <source>
        <dbReference type="Proteomes" id="UP000237798"/>
    </source>
</evidence>
<gene>
    <name evidence="1" type="ORF">CLLU_14270</name>
</gene>
<proteinExistence type="predicted"/>
<sequence>MAKGDAKLIFFKTNSGEGAKVTIPRDIVKELKIKGQEIFSQKIIGRHIEMERVSSTYKDNKVSVNQFETSTSIQTTVYILPEIIGRLKLKSGDMMLFENKGNKILIKKF</sequence>
<comment type="caution">
    <text evidence="1">The sequence shown here is derived from an EMBL/GenBank/DDBJ whole genome shotgun (WGS) entry which is preliminary data.</text>
</comment>
<reference evidence="1 2" key="1">
    <citation type="submission" date="2018-03" db="EMBL/GenBank/DDBJ databases">
        <title>Genome sequence of Clostridium luticellarii DSM 29923.</title>
        <authorList>
            <person name="Poehlein A."/>
            <person name="Daniel R."/>
        </authorList>
    </citation>
    <scope>NUCLEOTIDE SEQUENCE [LARGE SCALE GENOMIC DNA]</scope>
    <source>
        <strain evidence="1 2">DSM 29923</strain>
    </source>
</reference>
<dbReference type="RefSeq" id="WP_106009008.1">
    <property type="nucleotide sequence ID" value="NZ_PVXP01000015.1"/>
</dbReference>
<organism evidence="1 2">
    <name type="scientific">Clostridium luticellarii</name>
    <dbReference type="NCBI Taxonomy" id="1691940"/>
    <lineage>
        <taxon>Bacteria</taxon>
        <taxon>Bacillati</taxon>
        <taxon>Bacillota</taxon>
        <taxon>Clostridia</taxon>
        <taxon>Eubacteriales</taxon>
        <taxon>Clostridiaceae</taxon>
        <taxon>Clostridium</taxon>
    </lineage>
</organism>
<dbReference type="AlphaFoldDB" id="A0A2T0BNR4"/>
<accession>A0A2T0BNR4</accession>
<name>A0A2T0BNR4_9CLOT</name>
<keyword evidence="2" id="KW-1185">Reference proteome</keyword>